<dbReference type="InterPro" id="IPR014316">
    <property type="entry name" value="TMAO_TorE"/>
</dbReference>
<name>B8CSN3_SHEPW</name>
<keyword evidence="1" id="KW-1133">Transmembrane helix</keyword>
<dbReference type="AlphaFoldDB" id="B8CSN3"/>
<gene>
    <name evidence="2" type="ordered locus">swp_3989</name>
</gene>
<dbReference type="Proteomes" id="UP000000753">
    <property type="component" value="Chromosome"/>
</dbReference>
<accession>B8CSN3</accession>
<feature type="transmembrane region" description="Helical" evidence="1">
    <location>
        <begin position="21"/>
        <end position="47"/>
    </location>
</feature>
<keyword evidence="3" id="KW-1185">Reference proteome</keyword>
<protein>
    <submittedName>
        <fullName evidence="2">WARNINIG torE protein</fullName>
    </submittedName>
</protein>
<dbReference type="NCBIfam" id="TIGR02972">
    <property type="entry name" value="TMAO_torE"/>
    <property type="match status" value="1"/>
</dbReference>
<evidence type="ECO:0000256" key="1">
    <source>
        <dbReference type="SAM" id="Phobius"/>
    </source>
</evidence>
<dbReference type="InterPro" id="IPR010649">
    <property type="entry name" value="NapE_TorE"/>
</dbReference>
<keyword evidence="1" id="KW-0812">Transmembrane</keyword>
<proteinExistence type="predicted"/>
<evidence type="ECO:0000313" key="3">
    <source>
        <dbReference type="Proteomes" id="UP000000753"/>
    </source>
</evidence>
<sequence length="56" mass="6243">MTNQHPNKLNTSSKKDELKALSFIIFILFPALSIAFVSSYGFIIWMIQAFGGVVAH</sequence>
<dbReference type="RefSeq" id="WP_020914000.1">
    <property type="nucleotide sequence ID" value="NC_011566.1"/>
</dbReference>
<dbReference type="eggNOG" id="COG4459">
    <property type="taxonomic scope" value="Bacteria"/>
</dbReference>
<organism evidence="2 3">
    <name type="scientific">Shewanella piezotolerans (strain WP3 / JCM 13877)</name>
    <dbReference type="NCBI Taxonomy" id="225849"/>
    <lineage>
        <taxon>Bacteria</taxon>
        <taxon>Pseudomonadati</taxon>
        <taxon>Pseudomonadota</taxon>
        <taxon>Gammaproteobacteria</taxon>
        <taxon>Alteromonadales</taxon>
        <taxon>Shewanellaceae</taxon>
        <taxon>Shewanella</taxon>
    </lineage>
</organism>
<dbReference type="Pfam" id="PF06796">
    <property type="entry name" value="NapE"/>
    <property type="match status" value="1"/>
</dbReference>
<dbReference type="OrthoDB" id="7596241at2"/>
<reference evidence="2 3" key="1">
    <citation type="journal article" date="2008" name="PLoS ONE">
        <title>Environmental adaptation: genomic analysis of the piezotolerant and psychrotolerant deep-sea iron reducing bacterium Shewanella piezotolerans WP3.</title>
        <authorList>
            <person name="Wang F."/>
            <person name="Wang J."/>
            <person name="Jian H."/>
            <person name="Zhang B."/>
            <person name="Li S."/>
            <person name="Wang F."/>
            <person name="Zeng X."/>
            <person name="Gao L."/>
            <person name="Bartlett D.H."/>
            <person name="Yu J."/>
            <person name="Hu S."/>
            <person name="Xiao X."/>
        </authorList>
    </citation>
    <scope>NUCLEOTIDE SEQUENCE [LARGE SCALE GENOMIC DNA]</scope>
    <source>
        <strain evidence="3">WP3 / JCM 13877</strain>
    </source>
</reference>
<dbReference type="HOGENOM" id="CLU_200276_1_0_6"/>
<keyword evidence="1" id="KW-0472">Membrane</keyword>
<dbReference type="STRING" id="225849.swp_3989"/>
<dbReference type="KEGG" id="swp:swp_3989"/>
<dbReference type="EMBL" id="CP000472">
    <property type="protein sequence ID" value="ACJ30659.1"/>
    <property type="molecule type" value="Genomic_DNA"/>
</dbReference>
<evidence type="ECO:0000313" key="2">
    <source>
        <dbReference type="EMBL" id="ACJ30659.1"/>
    </source>
</evidence>